<dbReference type="EMBL" id="JAVLET010000011">
    <property type="protein sequence ID" value="KAL0467024.1"/>
    <property type="molecule type" value="Genomic_DNA"/>
</dbReference>
<reference evidence="1 2" key="1">
    <citation type="submission" date="2023-09" db="EMBL/GenBank/DDBJ databases">
        <title>Multi-omics analysis of a traditional fermented food reveals byproduct-associated fungal strains for waste-to-food upcycling.</title>
        <authorList>
            <consortium name="Lawrence Berkeley National Laboratory"/>
            <person name="Rekdal V.M."/>
            <person name="Villalobos-Escobedo J.M."/>
            <person name="Rodriguez-Valeron N."/>
            <person name="Garcia M.O."/>
            <person name="Vasquez D.P."/>
            <person name="Damayanti I."/>
            <person name="Sorensen P.M."/>
            <person name="Baidoo E.E."/>
            <person name="De Carvalho A.C."/>
            <person name="Riley R."/>
            <person name="Lipzen A."/>
            <person name="He G."/>
            <person name="Yan M."/>
            <person name="Haridas S."/>
            <person name="Daum C."/>
            <person name="Yoshinaga Y."/>
            <person name="Ng V."/>
            <person name="Grigoriev I.V."/>
            <person name="Munk R."/>
            <person name="Nuraida L."/>
            <person name="Wijaya C.H."/>
            <person name="Morales P.-C."/>
            <person name="Keasling J.D."/>
        </authorList>
    </citation>
    <scope>NUCLEOTIDE SEQUENCE [LARGE SCALE GENOMIC DNA]</scope>
    <source>
        <strain evidence="1 2">FGSC 2613</strain>
    </source>
</reference>
<protein>
    <submittedName>
        <fullName evidence="1">Uncharacterized protein</fullName>
    </submittedName>
</protein>
<accession>A0ABR3D2W4</accession>
<name>A0ABR3D2W4_NEUIN</name>
<comment type="caution">
    <text evidence="1">The sequence shown here is derived from an EMBL/GenBank/DDBJ whole genome shotgun (WGS) entry which is preliminary data.</text>
</comment>
<evidence type="ECO:0000313" key="1">
    <source>
        <dbReference type="EMBL" id="KAL0467024.1"/>
    </source>
</evidence>
<dbReference type="Proteomes" id="UP001451303">
    <property type="component" value="Unassembled WGS sequence"/>
</dbReference>
<sequence>MFDGLVRLHGVCNLRTESPSLLVRVSRRKLRLFWPFDFERRLFGPGDARVLQASHYMALRIV</sequence>
<organism evidence="1 2">
    <name type="scientific">Neurospora intermedia</name>
    <dbReference type="NCBI Taxonomy" id="5142"/>
    <lineage>
        <taxon>Eukaryota</taxon>
        <taxon>Fungi</taxon>
        <taxon>Dikarya</taxon>
        <taxon>Ascomycota</taxon>
        <taxon>Pezizomycotina</taxon>
        <taxon>Sordariomycetes</taxon>
        <taxon>Sordariomycetidae</taxon>
        <taxon>Sordariales</taxon>
        <taxon>Sordariaceae</taxon>
        <taxon>Neurospora</taxon>
    </lineage>
</organism>
<evidence type="ECO:0000313" key="2">
    <source>
        <dbReference type="Proteomes" id="UP001451303"/>
    </source>
</evidence>
<keyword evidence="2" id="KW-1185">Reference proteome</keyword>
<gene>
    <name evidence="1" type="ORF">QR685DRAFT_96417</name>
</gene>
<proteinExistence type="predicted"/>